<dbReference type="PANTHER" id="PTHR13373">
    <property type="entry name" value="FROUNT PROTEIN-RELATED"/>
    <property type="match status" value="1"/>
</dbReference>
<evidence type="ECO:0000256" key="4">
    <source>
        <dbReference type="ARBA" id="ARBA00022816"/>
    </source>
</evidence>
<keyword evidence="5 9" id="KW-0653">Protein transport</keyword>
<dbReference type="GO" id="GO:0045893">
    <property type="term" value="P:positive regulation of DNA-templated transcription"/>
    <property type="evidence" value="ECO:0007669"/>
    <property type="project" value="TreeGrafter"/>
</dbReference>
<dbReference type="GO" id="GO:0031965">
    <property type="term" value="C:nuclear membrane"/>
    <property type="evidence" value="ECO:0007669"/>
    <property type="project" value="UniProtKB-UniRule"/>
</dbReference>
<dbReference type="PANTHER" id="PTHR13373:SF21">
    <property type="entry name" value="NUCLEAR PORE COMPLEX PROTEIN NUP85"/>
    <property type="match status" value="1"/>
</dbReference>
<dbReference type="GO" id="GO:0006606">
    <property type="term" value="P:protein import into nucleus"/>
    <property type="evidence" value="ECO:0007669"/>
    <property type="project" value="TreeGrafter"/>
</dbReference>
<sequence length="801" mass="91082">MSRQLHLVPALCGYEEALELYNLGEIMSFAVSPRSNSMAVFATPLHSFLTGGPSEDDPEKQDIYIACWNAPPSEERRTFVSDTSVVFDVVRRHGEKYRNQGQDIMRSPNSLSHFRKFAGDYIMHLQDCWVHASQMTGSERSPQFPGEHYKSLYTSFSLFQTLYLPEDGIEDVAVGDELLEWLNTHFIEPTTEEADQLSGLERPWEDETFWSYIIRATLRGLLKSSIFFLSCLSNHPSSSLQLLAEKLVDLLNYHPRLKNFNTEKEFSVSSRRWRERAKALRIDLDRVPEDDRDDGFENWWDNVSDLLGILEGRSDILQRVCMDIGGGWKEYICAYGVWVDVSMRRSDLPDIVGKILAKFPADPTDKEDILHAELAMGRTNQALVAANELDPWLSAHLADIMDPLGLLDSIPNEETGVSSRDQYVLSYANYLYSDPGMWRLTVSYLYTCGSVGAEMADEVLLRVPLSKNSARESGNEPDSEEDNDIWTTFGELNKVCGEHQREQTRRLICRIAAKGLVKLRKYDLAVSCCTSAEDWTGLGHIVDNILEEYIAHGPEFYIDLVSYIAPLLPELRMASAGHGLFIHRIAFAIRYAEFRQRELHGDLKNAAMDLVSMFEEELAPRSWWGVLLYDSTRFLQDERVLFFTKDATCLLLNVLDEINLRTKQGFGNDYLNVLARVLKLEGPKEALIRLDPLKLALARHRAEVARQRVDCNNRKCAVSQLHGRQDHNCANDCQQEYVLLTLHRIPFNNTGSVSSLRADLSSKIGPEDARNAHNGCDIRLLPLSVSDLETSFDFLDLDINP</sequence>
<evidence type="ECO:0000256" key="6">
    <source>
        <dbReference type="ARBA" id="ARBA00023010"/>
    </source>
</evidence>
<name>A0A286UIX3_9AGAM</name>
<protein>
    <recommendedName>
        <fullName evidence="9">Nuclear pore complex protein Nup85</fullName>
    </recommendedName>
</protein>
<dbReference type="GO" id="GO:0017056">
    <property type="term" value="F:structural constituent of nuclear pore"/>
    <property type="evidence" value="ECO:0007669"/>
    <property type="project" value="TreeGrafter"/>
</dbReference>
<evidence type="ECO:0000256" key="9">
    <source>
        <dbReference type="RuleBase" id="RU365073"/>
    </source>
</evidence>
<comment type="subcellular location">
    <subcellularLocation>
        <location evidence="1 9">Nucleus</location>
        <location evidence="1 9">Nuclear pore complex</location>
    </subcellularLocation>
</comment>
<evidence type="ECO:0000313" key="11">
    <source>
        <dbReference type="Proteomes" id="UP000217199"/>
    </source>
</evidence>
<keyword evidence="3 9" id="KW-0813">Transport</keyword>
<dbReference type="STRING" id="2282107.A0A286UIX3"/>
<evidence type="ECO:0000256" key="7">
    <source>
        <dbReference type="ARBA" id="ARBA00023132"/>
    </source>
</evidence>
<evidence type="ECO:0000313" key="10">
    <source>
        <dbReference type="EMBL" id="PAV19573.1"/>
    </source>
</evidence>
<dbReference type="GO" id="GO:0031080">
    <property type="term" value="C:nuclear pore outer ring"/>
    <property type="evidence" value="ECO:0007669"/>
    <property type="project" value="TreeGrafter"/>
</dbReference>
<keyword evidence="11" id="KW-1185">Reference proteome</keyword>
<evidence type="ECO:0000256" key="1">
    <source>
        <dbReference type="ARBA" id="ARBA00004567"/>
    </source>
</evidence>
<keyword evidence="6 9" id="KW-0811">Translocation</keyword>
<dbReference type="InParanoid" id="A0A286UIX3"/>
<dbReference type="Proteomes" id="UP000217199">
    <property type="component" value="Unassembled WGS sequence"/>
</dbReference>
<evidence type="ECO:0000256" key="8">
    <source>
        <dbReference type="ARBA" id="ARBA00023242"/>
    </source>
</evidence>
<comment type="subunit">
    <text evidence="9">Component of the nuclear pore complex (NPC).</text>
</comment>
<evidence type="ECO:0000256" key="2">
    <source>
        <dbReference type="ARBA" id="ARBA00005573"/>
    </source>
</evidence>
<gene>
    <name evidence="10" type="ORF">PNOK_0450700</name>
</gene>
<dbReference type="AlphaFoldDB" id="A0A286UIX3"/>
<comment type="function">
    <text evidence="9">Functions as a component of the nuclear pore complex (NPC).</text>
</comment>
<keyword evidence="7 9" id="KW-0906">Nuclear pore complex</keyword>
<evidence type="ECO:0000256" key="3">
    <source>
        <dbReference type="ARBA" id="ARBA00022448"/>
    </source>
</evidence>
<accession>A0A286UIX3</accession>
<evidence type="ECO:0000256" key="5">
    <source>
        <dbReference type="ARBA" id="ARBA00022927"/>
    </source>
</evidence>
<keyword evidence="8 9" id="KW-0539">Nucleus</keyword>
<dbReference type="Pfam" id="PF07575">
    <property type="entry name" value="Nucleopor_Nup85"/>
    <property type="match status" value="2"/>
</dbReference>
<dbReference type="GO" id="GO:0006406">
    <property type="term" value="P:mRNA export from nucleus"/>
    <property type="evidence" value="ECO:0007669"/>
    <property type="project" value="TreeGrafter"/>
</dbReference>
<dbReference type="InterPro" id="IPR011502">
    <property type="entry name" value="Nucleoporin_Nup85"/>
</dbReference>
<dbReference type="OrthoDB" id="17644at2759"/>
<keyword evidence="4 9" id="KW-0509">mRNA transport</keyword>
<dbReference type="EMBL" id="NBII01000004">
    <property type="protein sequence ID" value="PAV19573.1"/>
    <property type="molecule type" value="Genomic_DNA"/>
</dbReference>
<organism evidence="10 11">
    <name type="scientific">Pyrrhoderma noxium</name>
    <dbReference type="NCBI Taxonomy" id="2282107"/>
    <lineage>
        <taxon>Eukaryota</taxon>
        <taxon>Fungi</taxon>
        <taxon>Dikarya</taxon>
        <taxon>Basidiomycota</taxon>
        <taxon>Agaricomycotina</taxon>
        <taxon>Agaricomycetes</taxon>
        <taxon>Hymenochaetales</taxon>
        <taxon>Hymenochaetaceae</taxon>
        <taxon>Pyrrhoderma</taxon>
    </lineage>
</organism>
<comment type="caution">
    <text evidence="10">The sequence shown here is derived from an EMBL/GenBank/DDBJ whole genome shotgun (WGS) entry which is preliminary data.</text>
</comment>
<comment type="similarity">
    <text evidence="2 9">Belongs to the nucleoporin Nup85 family.</text>
</comment>
<reference evidence="10 11" key="1">
    <citation type="journal article" date="2017" name="Mol. Ecol.">
        <title>Comparative and population genomic landscape of Phellinus noxius: A hypervariable fungus causing root rot in trees.</title>
        <authorList>
            <person name="Chung C.L."/>
            <person name="Lee T.J."/>
            <person name="Akiba M."/>
            <person name="Lee H.H."/>
            <person name="Kuo T.H."/>
            <person name="Liu D."/>
            <person name="Ke H.M."/>
            <person name="Yokoi T."/>
            <person name="Roa M.B."/>
            <person name="Lu M.J."/>
            <person name="Chang Y.Y."/>
            <person name="Ann P.J."/>
            <person name="Tsai J.N."/>
            <person name="Chen C.Y."/>
            <person name="Tzean S.S."/>
            <person name="Ota Y."/>
            <person name="Hattori T."/>
            <person name="Sahashi N."/>
            <person name="Liou R.F."/>
            <person name="Kikuchi T."/>
            <person name="Tsai I.J."/>
        </authorList>
    </citation>
    <scope>NUCLEOTIDE SEQUENCE [LARGE SCALE GENOMIC DNA]</scope>
    <source>
        <strain evidence="10 11">FFPRI411160</strain>
    </source>
</reference>
<proteinExistence type="inferred from homology"/>
<keyword evidence="9" id="KW-0472">Membrane</keyword>